<protein>
    <submittedName>
        <fullName evidence="1">Uncharacterized protein</fullName>
    </submittedName>
</protein>
<evidence type="ECO:0000313" key="1">
    <source>
        <dbReference type="EMBL" id="SUZ70027.1"/>
    </source>
</evidence>
<reference evidence="1" key="1">
    <citation type="submission" date="2018-05" db="EMBL/GenBank/DDBJ databases">
        <authorList>
            <person name="Lanie J.A."/>
            <person name="Ng W.-L."/>
            <person name="Kazmierczak K.M."/>
            <person name="Andrzejewski T.M."/>
            <person name="Davidsen T.M."/>
            <person name="Wayne K.J."/>
            <person name="Tettelin H."/>
            <person name="Glass J.I."/>
            <person name="Rusch D."/>
            <person name="Podicherti R."/>
            <person name="Tsui H.-C.T."/>
            <person name="Winkler M.E."/>
        </authorList>
    </citation>
    <scope>NUCLEOTIDE SEQUENCE</scope>
</reference>
<dbReference type="EMBL" id="UINC01001079">
    <property type="protein sequence ID" value="SUZ70027.1"/>
    <property type="molecule type" value="Genomic_DNA"/>
</dbReference>
<dbReference type="AlphaFoldDB" id="A0A381PVF3"/>
<name>A0A381PVF3_9ZZZZ</name>
<accession>A0A381PVF3</accession>
<sequence length="143" mass="15594">MGRGSYRPTDETISTNFEATLVIQEDDQGVLIDTSIAVQSGPQLEWGIWIVPDEYGTYSITARGTALNASGIGKMESVPHVGMLWTEGGEAYITFAIFALRDSHGVRGFVREQASTLTWELALHPQQEVVTGGNVVSIGPRRR</sequence>
<proteinExistence type="predicted"/>
<organism evidence="1">
    <name type="scientific">marine metagenome</name>
    <dbReference type="NCBI Taxonomy" id="408172"/>
    <lineage>
        <taxon>unclassified sequences</taxon>
        <taxon>metagenomes</taxon>
        <taxon>ecological metagenomes</taxon>
    </lineage>
</organism>
<gene>
    <name evidence="1" type="ORF">METZ01_LOCUS22881</name>
</gene>